<dbReference type="FunFam" id="1.10.8.10:FF:000034">
    <property type="entry name" value="Sequestosome 1"/>
    <property type="match status" value="1"/>
</dbReference>
<evidence type="ECO:0000256" key="3">
    <source>
        <dbReference type="ARBA" id="ARBA00022490"/>
    </source>
</evidence>
<dbReference type="PROSITE" id="PS50135">
    <property type="entry name" value="ZF_ZZ_2"/>
    <property type="match status" value="1"/>
</dbReference>
<evidence type="ECO:0000256" key="10">
    <source>
        <dbReference type="ARBA" id="ARBA00054138"/>
    </source>
</evidence>
<feature type="region of interest" description="Disordered" evidence="15">
    <location>
        <begin position="202"/>
        <end position="239"/>
    </location>
</feature>
<evidence type="ECO:0000256" key="1">
    <source>
        <dbReference type="ARBA" id="ARBA00004123"/>
    </source>
</evidence>
<evidence type="ECO:0000313" key="19">
    <source>
        <dbReference type="Proteomes" id="UP001195483"/>
    </source>
</evidence>
<accession>A0AAE0T5K5</accession>
<comment type="function">
    <text evidence="10">Required for selective autophagy activation by ubiquitinated proteins. Implicated in sigma rhabdovirus multiplication and necessary for male fertility. Involved in activating transcription of Drs.</text>
</comment>
<dbReference type="CDD" id="cd14320">
    <property type="entry name" value="UBA_SQSTM"/>
    <property type="match status" value="1"/>
</dbReference>
<keyword evidence="19" id="KW-1185">Reference proteome</keyword>
<evidence type="ECO:0000256" key="7">
    <source>
        <dbReference type="ARBA" id="ARBA00022833"/>
    </source>
</evidence>
<dbReference type="InterPro" id="IPR043145">
    <property type="entry name" value="Znf_ZZ_sf"/>
</dbReference>
<gene>
    <name evidence="18" type="ORF">CHS0354_042914</name>
</gene>
<dbReference type="GO" id="GO:0070530">
    <property type="term" value="F:K63-linked polyubiquitin modification-dependent protein binding"/>
    <property type="evidence" value="ECO:0007669"/>
    <property type="project" value="TreeGrafter"/>
</dbReference>
<reference evidence="18" key="3">
    <citation type="submission" date="2023-05" db="EMBL/GenBank/DDBJ databases">
        <authorList>
            <person name="Smith C.H."/>
        </authorList>
    </citation>
    <scope>NUCLEOTIDE SEQUENCE</scope>
    <source>
        <strain evidence="18">CHS0354</strain>
        <tissue evidence="18">Mantle</tissue>
    </source>
</reference>
<feature type="compositionally biased region" description="Basic and acidic residues" evidence="15">
    <location>
        <begin position="269"/>
        <end position="282"/>
    </location>
</feature>
<keyword evidence="6 14" id="KW-0863">Zinc-finger</keyword>
<dbReference type="GO" id="GO:0005634">
    <property type="term" value="C:nucleus"/>
    <property type="evidence" value="ECO:0007669"/>
    <property type="project" value="UniProtKB-SubCell"/>
</dbReference>
<comment type="caution">
    <text evidence="18">The sequence shown here is derived from an EMBL/GenBank/DDBJ whole genome shotgun (WGS) entry which is preliminary data.</text>
</comment>
<dbReference type="SUPFAM" id="SSF46934">
    <property type="entry name" value="UBA-like"/>
    <property type="match status" value="1"/>
</dbReference>
<comment type="subcellular location">
    <subcellularLocation>
        <location evidence="2">Cytoplasm</location>
    </subcellularLocation>
    <subcellularLocation>
        <location evidence="1">Nucleus</location>
    </subcellularLocation>
</comment>
<keyword evidence="3" id="KW-0963">Cytoplasm</keyword>
<evidence type="ECO:0000256" key="6">
    <source>
        <dbReference type="ARBA" id="ARBA00022771"/>
    </source>
</evidence>
<dbReference type="FunFam" id="3.30.60.90:FF:000016">
    <property type="entry name" value="Refractory to sigma P"/>
    <property type="match status" value="1"/>
</dbReference>
<dbReference type="GO" id="GO:0007032">
    <property type="term" value="P:endosome organization"/>
    <property type="evidence" value="ECO:0007669"/>
    <property type="project" value="TreeGrafter"/>
</dbReference>
<dbReference type="Pfam" id="PF16577">
    <property type="entry name" value="UBA_5"/>
    <property type="match status" value="1"/>
</dbReference>
<dbReference type="PANTHER" id="PTHR15090:SF0">
    <property type="entry name" value="SEQUESTOSOME-1"/>
    <property type="match status" value="1"/>
</dbReference>
<keyword evidence="5" id="KW-0677">Repeat</keyword>
<keyword evidence="9" id="KW-0539">Nucleus</keyword>
<dbReference type="CDD" id="cd02340">
    <property type="entry name" value="ZZ_NBR1_like"/>
    <property type="match status" value="1"/>
</dbReference>
<name>A0AAE0T5K5_9BIVA</name>
<evidence type="ECO:0000256" key="13">
    <source>
        <dbReference type="ARBA" id="ARBA00081379"/>
    </source>
</evidence>
<dbReference type="InterPro" id="IPR033741">
    <property type="entry name" value="SQSTM_UBA"/>
</dbReference>
<dbReference type="InterPro" id="IPR052260">
    <property type="entry name" value="Autophagy_Rcpt_SigReg"/>
</dbReference>
<protein>
    <recommendedName>
        <fullName evidence="12">Protein ref(2)P</fullName>
    </recommendedName>
    <alternativeName>
        <fullName evidence="13">Refractory to sigma P</fullName>
    </alternativeName>
</protein>
<evidence type="ECO:0000256" key="2">
    <source>
        <dbReference type="ARBA" id="ARBA00004496"/>
    </source>
</evidence>
<keyword evidence="7" id="KW-0862">Zinc</keyword>
<proteinExistence type="predicted"/>
<dbReference type="EMBL" id="JAEAOA010002358">
    <property type="protein sequence ID" value="KAK3603903.1"/>
    <property type="molecule type" value="Genomic_DNA"/>
</dbReference>
<feature type="compositionally biased region" description="Polar residues" evidence="15">
    <location>
        <begin position="360"/>
        <end position="370"/>
    </location>
</feature>
<evidence type="ECO:0000256" key="9">
    <source>
        <dbReference type="ARBA" id="ARBA00023242"/>
    </source>
</evidence>
<evidence type="ECO:0000256" key="8">
    <source>
        <dbReference type="ARBA" id="ARBA00023163"/>
    </source>
</evidence>
<dbReference type="SMART" id="SM00291">
    <property type="entry name" value="ZnF_ZZ"/>
    <property type="match status" value="1"/>
</dbReference>
<dbReference type="Pfam" id="PF00564">
    <property type="entry name" value="PB1"/>
    <property type="match status" value="1"/>
</dbReference>
<dbReference type="InterPro" id="IPR000433">
    <property type="entry name" value="Znf_ZZ"/>
</dbReference>
<evidence type="ECO:0000256" key="4">
    <source>
        <dbReference type="ARBA" id="ARBA00022723"/>
    </source>
</evidence>
<evidence type="ECO:0000256" key="11">
    <source>
        <dbReference type="ARBA" id="ARBA00062450"/>
    </source>
</evidence>
<dbReference type="GO" id="GO:0005080">
    <property type="term" value="F:protein kinase C binding"/>
    <property type="evidence" value="ECO:0007669"/>
    <property type="project" value="TreeGrafter"/>
</dbReference>
<dbReference type="PROSITE" id="PS01357">
    <property type="entry name" value="ZF_ZZ_1"/>
    <property type="match status" value="1"/>
</dbReference>
<dbReference type="Gene3D" id="3.10.20.90">
    <property type="entry name" value="Phosphatidylinositol 3-kinase Catalytic Subunit, Chain A, domain 1"/>
    <property type="match status" value="1"/>
</dbReference>
<dbReference type="PROSITE" id="PS51745">
    <property type="entry name" value="PB1"/>
    <property type="match status" value="1"/>
</dbReference>
<dbReference type="Gene3D" id="3.30.60.90">
    <property type="match status" value="1"/>
</dbReference>
<dbReference type="Pfam" id="PF00569">
    <property type="entry name" value="ZZ"/>
    <property type="match status" value="1"/>
</dbReference>
<evidence type="ECO:0000256" key="12">
    <source>
        <dbReference type="ARBA" id="ARBA00071657"/>
    </source>
</evidence>
<dbReference type="SUPFAM" id="SSF57850">
    <property type="entry name" value="RING/U-box"/>
    <property type="match status" value="1"/>
</dbReference>
<dbReference type="Gene3D" id="1.10.8.10">
    <property type="entry name" value="DNA helicase RuvA subunit, C-terminal domain"/>
    <property type="match status" value="1"/>
</dbReference>
<feature type="domain" description="PB1" evidence="17">
    <location>
        <begin position="2"/>
        <end position="90"/>
    </location>
</feature>
<evidence type="ECO:0000256" key="15">
    <source>
        <dbReference type="SAM" id="MobiDB-lite"/>
    </source>
</evidence>
<evidence type="ECO:0000259" key="16">
    <source>
        <dbReference type="PROSITE" id="PS50135"/>
    </source>
</evidence>
<dbReference type="PANTHER" id="PTHR15090">
    <property type="entry name" value="SEQUESTOSOME 1-RELATED"/>
    <property type="match status" value="1"/>
</dbReference>
<organism evidence="18 19">
    <name type="scientific">Potamilus streckersoni</name>
    <dbReference type="NCBI Taxonomy" id="2493646"/>
    <lineage>
        <taxon>Eukaryota</taxon>
        <taxon>Metazoa</taxon>
        <taxon>Spiralia</taxon>
        <taxon>Lophotrochozoa</taxon>
        <taxon>Mollusca</taxon>
        <taxon>Bivalvia</taxon>
        <taxon>Autobranchia</taxon>
        <taxon>Heteroconchia</taxon>
        <taxon>Palaeoheterodonta</taxon>
        <taxon>Unionida</taxon>
        <taxon>Unionoidea</taxon>
        <taxon>Unionidae</taxon>
        <taxon>Ambleminae</taxon>
        <taxon>Lampsilini</taxon>
        <taxon>Potamilus</taxon>
    </lineage>
</organism>
<dbReference type="GO" id="GO:0044753">
    <property type="term" value="C:amphisome"/>
    <property type="evidence" value="ECO:0007669"/>
    <property type="project" value="TreeGrafter"/>
</dbReference>
<dbReference type="GO" id="GO:0000423">
    <property type="term" value="P:mitophagy"/>
    <property type="evidence" value="ECO:0007669"/>
    <property type="project" value="TreeGrafter"/>
</dbReference>
<dbReference type="GO" id="GO:0035973">
    <property type="term" value="P:aggrephagy"/>
    <property type="evidence" value="ECO:0007669"/>
    <property type="project" value="TreeGrafter"/>
</dbReference>
<sequence length="468" mass="52087">MSLTVKAFLQKSGSRDEEIRRFSIPADVSSSYEYLCRKISDVFPSLRHGRFILYWKDSDGDQVAFSRDEELLEALGFVKDSLLKIYVREKGSSDSSKDAELHPGVVCDGCDGAIVGNRYKCMACPDYDLCCSCEKKGIHKEHDMMRITTPMETGYCVPPPAGYPPHMGFPFGPHRSGPQGPFFPPPHFRRWMHKFMKRWHNRNGPGCAAENETEEAKMQKEEKPEKPETEEQDEDRENVEEDYLKTVGESVAAMLDPFGIDVSVDVEHDGRRHRCSKGDKRGHAGNGSCPERGHNGHGKGAGCPWKRKGEKDNKNEEPSVTEPESFASVEKSKDDGTKSMETELIREPEKQPASPMMTDAQYSEPTPSSSPKDDGWTMLSITQAVSNRDTEVPSPAISEETCVPYLHPDPKISEALHQMLAMGFNNDGGWLTNLLVSVNGDIGRALDAMKPNAVSTGRSRHTLDGNMA</sequence>
<feature type="compositionally biased region" description="Basic and acidic residues" evidence="15">
    <location>
        <begin position="307"/>
        <end position="317"/>
    </location>
</feature>
<evidence type="ECO:0000313" key="18">
    <source>
        <dbReference type="EMBL" id="KAK3603903.1"/>
    </source>
</evidence>
<feature type="compositionally biased region" description="Basic and acidic residues" evidence="15">
    <location>
        <begin position="330"/>
        <end position="350"/>
    </location>
</feature>
<dbReference type="GO" id="GO:0008270">
    <property type="term" value="F:zinc ion binding"/>
    <property type="evidence" value="ECO:0007669"/>
    <property type="project" value="UniProtKB-KW"/>
</dbReference>
<keyword evidence="8" id="KW-0804">Transcription</keyword>
<keyword evidence="4" id="KW-0479">Metal-binding</keyword>
<dbReference type="Proteomes" id="UP001195483">
    <property type="component" value="Unassembled WGS sequence"/>
</dbReference>
<evidence type="ECO:0000256" key="14">
    <source>
        <dbReference type="PROSITE-ProRule" id="PRU00228"/>
    </source>
</evidence>
<dbReference type="AlphaFoldDB" id="A0AAE0T5K5"/>
<dbReference type="SUPFAM" id="SSF54277">
    <property type="entry name" value="CAD &amp; PB1 domains"/>
    <property type="match status" value="1"/>
</dbReference>
<feature type="domain" description="ZZ-type" evidence="16">
    <location>
        <begin position="102"/>
        <end position="152"/>
    </location>
</feature>
<reference evidence="18" key="2">
    <citation type="journal article" date="2021" name="Genome Biol. Evol.">
        <title>Developing a high-quality reference genome for a parasitic bivalve with doubly uniparental inheritance (Bivalvia: Unionida).</title>
        <authorList>
            <person name="Smith C.H."/>
        </authorList>
    </citation>
    <scope>NUCLEOTIDE SEQUENCE</scope>
    <source>
        <strain evidence="18">CHS0354</strain>
        <tissue evidence="18">Mantle</tissue>
    </source>
</reference>
<dbReference type="SMART" id="SM00666">
    <property type="entry name" value="PB1"/>
    <property type="match status" value="1"/>
</dbReference>
<dbReference type="GO" id="GO:0016235">
    <property type="term" value="C:aggresome"/>
    <property type="evidence" value="ECO:0007669"/>
    <property type="project" value="TreeGrafter"/>
</dbReference>
<dbReference type="InterPro" id="IPR000270">
    <property type="entry name" value="PB1_dom"/>
</dbReference>
<evidence type="ECO:0000256" key="5">
    <source>
        <dbReference type="ARBA" id="ARBA00022737"/>
    </source>
</evidence>
<dbReference type="FunFam" id="3.10.20.90:FF:000320">
    <property type="entry name" value="Predicted protein"/>
    <property type="match status" value="1"/>
</dbReference>
<feature type="region of interest" description="Disordered" evidence="15">
    <location>
        <begin position="269"/>
        <end position="376"/>
    </location>
</feature>
<feature type="compositionally biased region" description="Basic and acidic residues" evidence="15">
    <location>
        <begin position="214"/>
        <end position="229"/>
    </location>
</feature>
<dbReference type="InterPro" id="IPR053793">
    <property type="entry name" value="PB1-like"/>
</dbReference>
<feature type="compositionally biased region" description="Acidic residues" evidence="15">
    <location>
        <begin position="230"/>
        <end position="239"/>
    </location>
</feature>
<comment type="subunit">
    <text evidence="11">Interacts with aPKC and Traf6.</text>
</comment>
<reference evidence="18" key="1">
    <citation type="journal article" date="2021" name="Genome Biol. Evol.">
        <title>A High-Quality Reference Genome for a Parasitic Bivalve with Doubly Uniparental Inheritance (Bivalvia: Unionida).</title>
        <authorList>
            <person name="Smith C.H."/>
        </authorList>
    </citation>
    <scope>NUCLEOTIDE SEQUENCE</scope>
    <source>
        <strain evidence="18">CHS0354</strain>
    </source>
</reference>
<dbReference type="InterPro" id="IPR009060">
    <property type="entry name" value="UBA-like_sf"/>
</dbReference>
<evidence type="ECO:0000259" key="17">
    <source>
        <dbReference type="PROSITE" id="PS51745"/>
    </source>
</evidence>